<gene>
    <name evidence="2" type="ordered locus">PMM1855</name>
</gene>
<dbReference type="HOGENOM" id="CLU_2701850_0_0_3"/>
<reference evidence="2 3" key="1">
    <citation type="journal article" date="2003" name="Nature">
        <title>Genome divergence in two Prochlorococcus ecotypes reflects oceanic niche differentiation.</title>
        <authorList>
            <person name="Rocap G."/>
            <person name="Larimer F.W."/>
            <person name="Lamerdin J.E."/>
            <person name="Malfatti S."/>
            <person name="Chain P."/>
            <person name="Ahlgren N.A."/>
            <person name="Arellano A."/>
            <person name="Coleman M."/>
            <person name="Hauser L."/>
            <person name="Hess W.R."/>
            <person name="Johnson Z.I."/>
            <person name="Land M.L."/>
            <person name="Lindell D."/>
            <person name="Post A.F."/>
            <person name="Regala W."/>
            <person name="Shah M."/>
            <person name="Shaw S.L."/>
            <person name="Steglich C."/>
            <person name="Sullivan M.B."/>
            <person name="Ting C.S."/>
            <person name="Tolonen A."/>
            <person name="Webb E.A."/>
            <person name="Zinser E.R."/>
            <person name="Chisholm S.W."/>
        </authorList>
    </citation>
    <scope>NUCLEOTIDE SEQUENCE [LARGE SCALE GENOMIC DNA]</scope>
    <source>
        <strain evidence="3">CCMP1986 / NIES-2087 / MED4</strain>
    </source>
</reference>
<keyword evidence="1" id="KW-0812">Transmembrane</keyword>
<evidence type="ECO:0000313" key="2">
    <source>
        <dbReference type="EMBL" id="CAP16359.1"/>
    </source>
</evidence>
<name>A8WI75_PROMP</name>
<protein>
    <submittedName>
        <fullName evidence="2">Uncharacterized protein</fullName>
    </submittedName>
</protein>
<dbReference type="STRING" id="59919.PMM1855"/>
<feature type="transmembrane region" description="Helical" evidence="1">
    <location>
        <begin position="53"/>
        <end position="74"/>
    </location>
</feature>
<sequence length="78" mass="9230">MDYHLNSLVFNMGEAKRRKDLGLPPREKEFVLPEFNKDKVKQKVRNTLYKYPIIPFVFYGVAIVILFVGVFGVIKYYK</sequence>
<dbReference type="AlphaFoldDB" id="A8WI75"/>
<dbReference type="KEGG" id="pmm:PMM1855"/>
<dbReference type="Proteomes" id="UP000001026">
    <property type="component" value="Chromosome"/>
</dbReference>
<organism evidence="2 3">
    <name type="scientific">Prochlorococcus marinus subsp. pastoris (strain CCMP1986 / NIES-2087 / MED4)</name>
    <dbReference type="NCBI Taxonomy" id="59919"/>
    <lineage>
        <taxon>Bacteria</taxon>
        <taxon>Bacillati</taxon>
        <taxon>Cyanobacteriota</taxon>
        <taxon>Cyanophyceae</taxon>
        <taxon>Synechococcales</taxon>
        <taxon>Prochlorococcaceae</taxon>
        <taxon>Prochlorococcus</taxon>
    </lineage>
</organism>
<evidence type="ECO:0000256" key="1">
    <source>
        <dbReference type="SAM" id="Phobius"/>
    </source>
</evidence>
<accession>A8WI75</accession>
<dbReference type="EMBL" id="BX548174">
    <property type="protein sequence ID" value="CAP16359.1"/>
    <property type="molecule type" value="Genomic_DNA"/>
</dbReference>
<keyword evidence="1" id="KW-0472">Membrane</keyword>
<proteinExistence type="predicted"/>
<evidence type="ECO:0000313" key="3">
    <source>
        <dbReference type="Proteomes" id="UP000001026"/>
    </source>
</evidence>
<keyword evidence="1" id="KW-1133">Transmembrane helix</keyword>